<dbReference type="KEGG" id="tpla:ElP_51650"/>
<accession>A0A518H8T5</accession>
<evidence type="ECO:0000256" key="1">
    <source>
        <dbReference type="SAM" id="Phobius"/>
    </source>
</evidence>
<feature type="transmembrane region" description="Helical" evidence="1">
    <location>
        <begin position="113"/>
        <end position="133"/>
    </location>
</feature>
<dbReference type="Proteomes" id="UP000317835">
    <property type="component" value="Chromosome"/>
</dbReference>
<dbReference type="EMBL" id="CP036426">
    <property type="protein sequence ID" value="QDV37231.1"/>
    <property type="molecule type" value="Genomic_DNA"/>
</dbReference>
<feature type="transmembrane region" description="Helical" evidence="1">
    <location>
        <begin position="77"/>
        <end position="101"/>
    </location>
</feature>
<gene>
    <name evidence="2" type="ORF">ElP_51650</name>
</gene>
<organism evidence="2 3">
    <name type="scientific">Tautonia plasticadhaerens</name>
    <dbReference type="NCBI Taxonomy" id="2527974"/>
    <lineage>
        <taxon>Bacteria</taxon>
        <taxon>Pseudomonadati</taxon>
        <taxon>Planctomycetota</taxon>
        <taxon>Planctomycetia</taxon>
        <taxon>Isosphaerales</taxon>
        <taxon>Isosphaeraceae</taxon>
        <taxon>Tautonia</taxon>
    </lineage>
</organism>
<dbReference type="AlphaFoldDB" id="A0A518H8T5"/>
<evidence type="ECO:0000313" key="3">
    <source>
        <dbReference type="Proteomes" id="UP000317835"/>
    </source>
</evidence>
<keyword evidence="1" id="KW-0472">Membrane</keyword>
<evidence type="ECO:0000313" key="2">
    <source>
        <dbReference type="EMBL" id="QDV37231.1"/>
    </source>
</evidence>
<keyword evidence="1" id="KW-1133">Transmembrane helix</keyword>
<keyword evidence="1" id="KW-0812">Transmembrane</keyword>
<reference evidence="2 3" key="1">
    <citation type="submission" date="2019-02" db="EMBL/GenBank/DDBJ databases">
        <title>Deep-cultivation of Planctomycetes and their phenomic and genomic characterization uncovers novel biology.</title>
        <authorList>
            <person name="Wiegand S."/>
            <person name="Jogler M."/>
            <person name="Boedeker C."/>
            <person name="Pinto D."/>
            <person name="Vollmers J."/>
            <person name="Rivas-Marin E."/>
            <person name="Kohn T."/>
            <person name="Peeters S.H."/>
            <person name="Heuer A."/>
            <person name="Rast P."/>
            <person name="Oberbeckmann S."/>
            <person name="Bunk B."/>
            <person name="Jeske O."/>
            <person name="Meyerdierks A."/>
            <person name="Storesund J.E."/>
            <person name="Kallscheuer N."/>
            <person name="Luecker S."/>
            <person name="Lage O.M."/>
            <person name="Pohl T."/>
            <person name="Merkel B.J."/>
            <person name="Hornburger P."/>
            <person name="Mueller R.-W."/>
            <person name="Bruemmer F."/>
            <person name="Labrenz M."/>
            <person name="Spormann A.M."/>
            <person name="Op den Camp H."/>
            <person name="Overmann J."/>
            <person name="Amann R."/>
            <person name="Jetten M.S.M."/>
            <person name="Mascher T."/>
            <person name="Medema M.H."/>
            <person name="Devos D.P."/>
            <person name="Kaster A.-K."/>
            <person name="Ovreas L."/>
            <person name="Rohde M."/>
            <person name="Galperin M.Y."/>
            <person name="Jogler C."/>
        </authorList>
    </citation>
    <scope>NUCLEOTIDE SEQUENCE [LARGE SCALE GENOMIC DNA]</scope>
    <source>
        <strain evidence="2 3">ElP</strain>
    </source>
</reference>
<name>A0A518H8T5_9BACT</name>
<keyword evidence="3" id="KW-1185">Reference proteome</keyword>
<feature type="transmembrane region" description="Helical" evidence="1">
    <location>
        <begin position="42"/>
        <end position="65"/>
    </location>
</feature>
<dbReference type="RefSeq" id="WP_145274712.1">
    <property type="nucleotide sequence ID" value="NZ_CP036426.1"/>
</dbReference>
<protein>
    <submittedName>
        <fullName evidence="2">Uncharacterized protein</fullName>
    </submittedName>
</protein>
<sequence length="211" mass="22012">MSQPNAPRVTLAQLLTVPIFAAVGLACIAPALRTGAVRHYGLLPFLLGEAIFVPLVLATTAQLILRRRRARERAVAALLSVSASAAFLACLTLVAVSLWDIAVSVSQGMAPPVSLIAFVITLSGGLIALRVVIRGLWSRAFPGRCPACGHRALSPISTDDEFAGRSAASTFSCDCCGLGIRVDRRGEATVIDEDSGRCDPRASASMLIASG</sequence>
<proteinExistence type="predicted"/>